<name>A0A2K3ZFR2_9STAP</name>
<evidence type="ECO:0000313" key="6">
    <source>
        <dbReference type="Proteomes" id="UP000256337"/>
    </source>
</evidence>
<organism evidence="4 7">
    <name type="scientific">Staphylococcus felis</name>
    <dbReference type="NCBI Taxonomy" id="46127"/>
    <lineage>
        <taxon>Bacteria</taxon>
        <taxon>Bacillati</taxon>
        <taxon>Bacillota</taxon>
        <taxon>Bacilli</taxon>
        <taxon>Bacillales</taxon>
        <taxon>Staphylococcaceae</taxon>
        <taxon>Staphylococcus</taxon>
    </lineage>
</organism>
<dbReference type="RefSeq" id="WP_103208224.1">
    <property type="nucleotide sequence ID" value="NZ_CAJUZQ010000029.1"/>
</dbReference>
<dbReference type="Proteomes" id="UP000256562">
    <property type="component" value="Unassembled WGS sequence"/>
</dbReference>
<evidence type="ECO:0000313" key="7">
    <source>
        <dbReference type="Proteomes" id="UP000256562"/>
    </source>
</evidence>
<dbReference type="PANTHER" id="PTHR33797">
    <property type="entry name" value="ORGANIC HYDROPEROXIDE RESISTANCE PROTEIN-LIKE"/>
    <property type="match status" value="1"/>
</dbReference>
<dbReference type="GO" id="GO:0006979">
    <property type="term" value="P:response to oxidative stress"/>
    <property type="evidence" value="ECO:0007669"/>
    <property type="project" value="InterPro"/>
</dbReference>
<comment type="caution">
    <text evidence="4">The sequence shown here is derived from an EMBL/GenBank/DDBJ whole genome shotgun (WGS) entry which is preliminary data.</text>
</comment>
<dbReference type="PANTHER" id="PTHR33797:SF2">
    <property type="entry name" value="ORGANIC HYDROPEROXIDE RESISTANCE PROTEIN-LIKE"/>
    <property type="match status" value="1"/>
</dbReference>
<dbReference type="InterPro" id="IPR036102">
    <property type="entry name" value="OsmC/Ohrsf"/>
</dbReference>
<dbReference type="Gene3D" id="2.20.25.10">
    <property type="match status" value="1"/>
</dbReference>
<evidence type="ECO:0000313" key="3">
    <source>
        <dbReference type="EMBL" id="MBH9580373.1"/>
    </source>
</evidence>
<dbReference type="Proteomes" id="UP000597038">
    <property type="component" value="Unassembled WGS sequence"/>
</dbReference>
<evidence type="ECO:0000256" key="1">
    <source>
        <dbReference type="ARBA" id="ARBA00007378"/>
    </source>
</evidence>
<dbReference type="Gene3D" id="3.30.300.20">
    <property type="match status" value="1"/>
</dbReference>
<proteinExistence type="inferred from homology"/>
<dbReference type="GeneID" id="48057815"/>
<comment type="similarity">
    <text evidence="1">Belongs to the OsmC/Ohr family.</text>
</comment>
<dbReference type="NCBIfam" id="TIGR03561">
    <property type="entry name" value="organ_hyd_perox"/>
    <property type="match status" value="1"/>
</dbReference>
<evidence type="ECO:0000313" key="5">
    <source>
        <dbReference type="EMBL" id="REI22768.1"/>
    </source>
</evidence>
<evidence type="ECO:0000313" key="8">
    <source>
        <dbReference type="Proteomes" id="UP000597038"/>
    </source>
</evidence>
<dbReference type="InterPro" id="IPR015946">
    <property type="entry name" value="KH_dom-like_a/b"/>
</dbReference>
<dbReference type="KEGG" id="sfq:C7J90_06225"/>
<keyword evidence="8" id="KW-1185">Reference proteome</keyword>
<dbReference type="InterPro" id="IPR019953">
    <property type="entry name" value="OHR"/>
</dbReference>
<dbReference type="SUPFAM" id="SSF82784">
    <property type="entry name" value="OsmC-like"/>
    <property type="match status" value="1"/>
</dbReference>
<dbReference type="AlphaFoldDB" id="A0A2K3ZFR2"/>
<evidence type="ECO:0000256" key="2">
    <source>
        <dbReference type="SAM" id="MobiDB-lite"/>
    </source>
</evidence>
<feature type="region of interest" description="Disordered" evidence="2">
    <location>
        <begin position="1"/>
        <end position="20"/>
    </location>
</feature>
<dbReference type="InterPro" id="IPR003718">
    <property type="entry name" value="OsmC/Ohr_fam"/>
</dbReference>
<dbReference type="OrthoDB" id="9797508at2"/>
<sequence length="139" mass="15216">MATIYETTATNTGGRKGHVQTDDQTLDLQILPPDKADGKATNPEQLFAAGYASCFNGAFDLILKQSGFREAEPVVDLTVRLIDDPDHKSPKLEVDIHGKVKNMEQSDAEKAIQDAHDFCPYSKATRGNINVNLSVEVIE</sequence>
<dbReference type="EMBL" id="QKYD01000078">
    <property type="protein sequence ID" value="REI22768.1"/>
    <property type="molecule type" value="Genomic_DNA"/>
</dbReference>
<accession>A0A2K3ZFR2</accession>
<reference evidence="3 8" key="2">
    <citation type="submission" date="2020-12" db="EMBL/GenBank/DDBJ databases">
        <title>Genomic analysis of Staphylococcus felis from a cat with skin infection.</title>
        <authorList>
            <person name="Aslantas O."/>
            <person name="Keskin O."/>
            <person name="Buyukaltay K."/>
            <person name="Gullu Yucetepe A."/>
        </authorList>
    </citation>
    <scope>NUCLEOTIDE SEQUENCE [LARGE SCALE GENOMIC DNA]</scope>
    <source>
        <strain evidence="3 8">HARRANVET</strain>
    </source>
</reference>
<dbReference type="Pfam" id="PF02566">
    <property type="entry name" value="OsmC"/>
    <property type="match status" value="1"/>
</dbReference>
<dbReference type="EMBL" id="QKXQ01000094">
    <property type="protein sequence ID" value="REH99521.1"/>
    <property type="molecule type" value="Genomic_DNA"/>
</dbReference>
<dbReference type="Proteomes" id="UP000256337">
    <property type="component" value="Unassembled WGS sequence"/>
</dbReference>
<feature type="compositionally biased region" description="Polar residues" evidence="2">
    <location>
        <begin position="1"/>
        <end position="13"/>
    </location>
</feature>
<evidence type="ECO:0000313" key="4">
    <source>
        <dbReference type="EMBL" id="REH99521.1"/>
    </source>
</evidence>
<reference evidence="6 7" key="1">
    <citation type="journal article" date="2018" name="Vet. Microbiol.">
        <title>Characterisation of Staphylococcus felis isolated from cats using whole genome sequencing.</title>
        <authorList>
            <person name="Worthing K."/>
            <person name="Pang S."/>
            <person name="Trott D.J."/>
            <person name="Abraham S."/>
            <person name="Coombs G.W."/>
            <person name="Jordan D."/>
            <person name="McIntyre L."/>
            <person name="Davies M.R."/>
            <person name="Norris J."/>
        </authorList>
    </citation>
    <scope>NUCLEOTIDE SEQUENCE [LARGE SCALE GENOMIC DNA]</scope>
    <source>
        <strain evidence="5 6">F25</strain>
        <strain evidence="4 7">F9</strain>
    </source>
</reference>
<gene>
    <name evidence="5" type="ORF">DOS76_05065</name>
    <name evidence="4" type="ORF">DOS83_02180</name>
    <name evidence="3" type="ORF">I9026_03215</name>
</gene>
<protein>
    <submittedName>
        <fullName evidence="4">Organic hydroperoxide resistance protein</fullName>
    </submittedName>
</protein>
<dbReference type="EMBL" id="JAEDAQ010000003">
    <property type="protein sequence ID" value="MBH9580373.1"/>
    <property type="molecule type" value="Genomic_DNA"/>
</dbReference>